<dbReference type="Gene3D" id="2.60.40.790">
    <property type="match status" value="1"/>
</dbReference>
<reference evidence="4" key="1">
    <citation type="submission" date="2021-01" db="EMBL/GenBank/DDBJ databases">
        <title>Adiantum capillus-veneris genome.</title>
        <authorList>
            <person name="Fang Y."/>
            <person name="Liao Q."/>
        </authorList>
    </citation>
    <scope>NUCLEOTIDE SEQUENCE</scope>
    <source>
        <strain evidence="4">H3</strain>
        <tissue evidence="4">Leaf</tissue>
    </source>
</reference>
<keyword evidence="5" id="KW-1185">Reference proteome</keyword>
<dbReference type="GO" id="GO:0005829">
    <property type="term" value="C:cytosol"/>
    <property type="evidence" value="ECO:0007669"/>
    <property type="project" value="TreeGrafter"/>
</dbReference>
<dbReference type="InterPro" id="IPR031322">
    <property type="entry name" value="Shikimate/glucono_kinase"/>
</dbReference>
<evidence type="ECO:0000259" key="3">
    <source>
        <dbReference type="PROSITE" id="PS51203"/>
    </source>
</evidence>
<dbReference type="PROSITE" id="PS51203">
    <property type="entry name" value="CS"/>
    <property type="match status" value="1"/>
</dbReference>
<evidence type="ECO:0000313" key="5">
    <source>
        <dbReference type="Proteomes" id="UP000886520"/>
    </source>
</evidence>
<organism evidence="4 5">
    <name type="scientific">Adiantum capillus-veneris</name>
    <name type="common">Maidenhair fern</name>
    <dbReference type="NCBI Taxonomy" id="13818"/>
    <lineage>
        <taxon>Eukaryota</taxon>
        <taxon>Viridiplantae</taxon>
        <taxon>Streptophyta</taxon>
        <taxon>Embryophyta</taxon>
        <taxon>Tracheophyta</taxon>
        <taxon>Polypodiopsida</taxon>
        <taxon>Polypodiidae</taxon>
        <taxon>Polypodiales</taxon>
        <taxon>Pteridineae</taxon>
        <taxon>Pteridaceae</taxon>
        <taxon>Vittarioideae</taxon>
        <taxon>Adiantum</taxon>
    </lineage>
</organism>
<keyword evidence="2" id="KW-0150">Chloroplast</keyword>
<dbReference type="Pfam" id="PF04969">
    <property type="entry name" value="CS"/>
    <property type="match status" value="1"/>
</dbReference>
<comment type="similarity">
    <text evidence="1">Belongs to the shikimate kinase family.</text>
</comment>
<evidence type="ECO:0000313" key="4">
    <source>
        <dbReference type="EMBL" id="KAI5071681.1"/>
    </source>
</evidence>
<name>A0A9D4ZG90_ADICA</name>
<keyword evidence="2" id="KW-0934">Plastid</keyword>
<proteinExistence type="inferred from homology"/>
<comment type="caution">
    <text evidence="4">The sequence shown here is derived from an EMBL/GenBank/DDBJ whole genome shotgun (WGS) entry which is preliminary data.</text>
</comment>
<gene>
    <name evidence="4" type="ORF">GOP47_0013932</name>
</gene>
<sequence length="359" mass="38819">MDILDLWQLGAYAMDTGSFVMKLPLAFHPSSSPSPSPSPSAFASSFEPSTSNYEFRDDKGEVELRVNLPEGKNIGASNVFVDAQDTNISVTLALSSSLLNVLPPTRLYGRIKASETVWFVDEEEIVISLKKLNKEIVWPGLVEDWGTLTKGVANLLKGIPVYLVGESSDINWAVAQKLAEGLHYVPLQTGQLLEKAAKKSLETMITEEGIDAVADAESMILSSLNSHVRLVVGTLGGHHGAASRSRKWNHLHAGVTVWLSLSTATDEESAEEEAKKARQEGSNAYSNAEAIVALSAWEEGAAQPVAEGCLRALKYLLESDKELAGKKNLYVRLGCRGDWPNIMPPGWDPSSKSSTTLAP</sequence>
<dbReference type="SUPFAM" id="SSF49764">
    <property type="entry name" value="HSP20-like chaperones"/>
    <property type="match status" value="1"/>
</dbReference>
<dbReference type="Gene3D" id="3.40.50.300">
    <property type="entry name" value="P-loop containing nucleotide triphosphate hydrolases"/>
    <property type="match status" value="1"/>
</dbReference>
<dbReference type="AlphaFoldDB" id="A0A9D4ZG90"/>
<evidence type="ECO:0000256" key="2">
    <source>
        <dbReference type="ARBA" id="ARBA00022528"/>
    </source>
</evidence>
<dbReference type="OrthoDB" id="515366at2759"/>
<dbReference type="Proteomes" id="UP000886520">
    <property type="component" value="Chromosome 13"/>
</dbReference>
<dbReference type="Pfam" id="PF01202">
    <property type="entry name" value="SKI"/>
    <property type="match status" value="1"/>
</dbReference>
<feature type="domain" description="CS" evidence="3">
    <location>
        <begin position="48"/>
        <end position="142"/>
    </location>
</feature>
<dbReference type="InterPro" id="IPR027417">
    <property type="entry name" value="P-loop_NTPase"/>
</dbReference>
<dbReference type="InterPro" id="IPR007052">
    <property type="entry name" value="CS_dom"/>
</dbReference>
<protein>
    <recommendedName>
        <fullName evidence="3">CS domain-containing protein</fullName>
    </recommendedName>
</protein>
<dbReference type="PANTHER" id="PTHR21087:SF23">
    <property type="entry name" value="INACTIVE SHIKIMATE KINASE LIKE 2, CHLOROPLASTIC-RELATED"/>
    <property type="match status" value="1"/>
</dbReference>
<dbReference type="PANTHER" id="PTHR21087">
    <property type="entry name" value="SHIKIMATE KINASE"/>
    <property type="match status" value="1"/>
</dbReference>
<dbReference type="InterPro" id="IPR008978">
    <property type="entry name" value="HSP20-like_chaperone"/>
</dbReference>
<accession>A0A9D4ZG90</accession>
<dbReference type="EMBL" id="JABFUD020000013">
    <property type="protein sequence ID" value="KAI5071681.1"/>
    <property type="molecule type" value="Genomic_DNA"/>
</dbReference>
<evidence type="ECO:0000256" key="1">
    <source>
        <dbReference type="ARBA" id="ARBA00006997"/>
    </source>
</evidence>